<dbReference type="PANTHER" id="PTHR10587">
    <property type="entry name" value="GLYCOSYL TRANSFERASE-RELATED"/>
    <property type="match status" value="1"/>
</dbReference>
<sequence length="464" mass="49772">MLALALLALPSLAWAASGAHSHPHSAVNAAATAATSKQPAPTAAYDRTTWQGEEQIKDPNAECTYYSYPPVNAIIGSYPAIWKTADLSAAGISADDKALFRALNATIPQIQPRGDRAGNFQGVVYDGNSDPDCWWTYTRCTTPKIASLQDDVTKCDQPNTWGFTLDDGPNCSHNAYFDYLNSINQKATLFYIGSNVLDWPLEAQRGLADGHEICSHTWSHPYMTSLTNEQAFAELYFSKKAIKQVLGITVRCWRPPYGDVDDRIRFIAEALDMRTIIWNADTDDYNWVTQGLPAIRKNYQSILNNQSAGAYDDSGVIVLTHEIDAGTMQLSQEFLPQIMKQFTGGVLPVAVCMNNTEPYVEQSSYVYPNYAQWAAGTRSVSLAAPTAAPNSGRLILDAQASGGVTISGATVSTAPSASAVKQMKTTGSTSSQAAATTAAKSGASQAVVPGLLALFGVLATGLAL</sequence>
<protein>
    <recommendedName>
        <fullName evidence="20">chitin deacetylase</fullName>
        <ecNumber evidence="20">3.5.1.41</ecNumber>
    </recommendedName>
</protein>
<evidence type="ECO:0000256" key="19">
    <source>
        <dbReference type="ARBA" id="ARBA00023326"/>
    </source>
</evidence>
<accession>A0A061AUN3</accession>
<dbReference type="EMBL" id="LK052941">
    <property type="protein sequence ID" value="CDR41347.1"/>
    <property type="molecule type" value="Genomic_DNA"/>
</dbReference>
<evidence type="ECO:0000256" key="6">
    <source>
        <dbReference type="ARBA" id="ARBA00022512"/>
    </source>
</evidence>
<comment type="catalytic activity">
    <reaction evidence="21">
        <text>[(1-&gt;4)-N-acetyl-beta-D-glucosaminyl](n) + n H2O = chitosan + n acetate</text>
        <dbReference type="Rhea" id="RHEA:10464"/>
        <dbReference type="Rhea" id="RHEA-COMP:9593"/>
        <dbReference type="Rhea" id="RHEA-COMP:9597"/>
        <dbReference type="ChEBI" id="CHEBI:15377"/>
        <dbReference type="ChEBI" id="CHEBI:17029"/>
        <dbReference type="ChEBI" id="CHEBI:30089"/>
        <dbReference type="ChEBI" id="CHEBI:57704"/>
        <dbReference type="EC" id="3.5.1.41"/>
    </reaction>
    <physiologicalReaction direction="left-to-right" evidence="21">
        <dbReference type="Rhea" id="RHEA:10465"/>
    </physiologicalReaction>
</comment>
<keyword evidence="15" id="KW-0119">Carbohydrate metabolism</keyword>
<keyword evidence="19" id="KW-0624">Polysaccharide degradation</keyword>
<comment type="cofactor">
    <cofactor evidence="1">
        <name>Co(2+)</name>
        <dbReference type="ChEBI" id="CHEBI:48828"/>
    </cofactor>
</comment>
<evidence type="ECO:0000256" key="15">
    <source>
        <dbReference type="ARBA" id="ARBA00023277"/>
    </source>
</evidence>
<evidence type="ECO:0000256" key="9">
    <source>
        <dbReference type="ARBA" id="ARBA00022723"/>
    </source>
</evidence>
<evidence type="ECO:0000256" key="1">
    <source>
        <dbReference type="ARBA" id="ARBA00001941"/>
    </source>
</evidence>
<evidence type="ECO:0000256" key="23">
    <source>
        <dbReference type="SAM" id="SignalP"/>
    </source>
</evidence>
<dbReference type="GO" id="GO:0009272">
    <property type="term" value="P:fungal-type cell wall biogenesis"/>
    <property type="evidence" value="ECO:0007669"/>
    <property type="project" value="UniProtKB-ARBA"/>
</dbReference>
<comment type="subcellular location">
    <subcellularLocation>
        <location evidence="3">Cell membrane</location>
        <topology evidence="3">Lipid-anchor</topology>
        <topology evidence="3">GPI-anchor</topology>
    </subcellularLocation>
    <subcellularLocation>
        <location evidence="2">Secreted</location>
        <location evidence="2">Cell wall</location>
    </subcellularLocation>
</comment>
<keyword evidence="8" id="KW-0336">GPI-anchor</keyword>
<dbReference type="GO" id="GO:0005886">
    <property type="term" value="C:plasma membrane"/>
    <property type="evidence" value="ECO:0007669"/>
    <property type="project" value="UniProtKB-SubCell"/>
</dbReference>
<evidence type="ECO:0000256" key="18">
    <source>
        <dbReference type="ARBA" id="ARBA00023316"/>
    </source>
</evidence>
<feature type="signal peptide" evidence="23">
    <location>
        <begin position="1"/>
        <end position="15"/>
    </location>
</feature>
<keyword evidence="10 23" id="KW-0732">Signal</keyword>
<keyword evidence="7" id="KW-0964">Secreted</keyword>
<gene>
    <name evidence="25" type="ORF">RHTO0S_06e00980g</name>
</gene>
<evidence type="ECO:0000256" key="13">
    <source>
        <dbReference type="ARBA" id="ARBA00023136"/>
    </source>
</evidence>
<dbReference type="GO" id="GO:0006032">
    <property type="term" value="P:chitin catabolic process"/>
    <property type="evidence" value="ECO:0007669"/>
    <property type="project" value="UniProtKB-KW"/>
</dbReference>
<dbReference type="GO" id="GO:0004099">
    <property type="term" value="F:chitin deacetylase activity"/>
    <property type="evidence" value="ECO:0007669"/>
    <property type="project" value="UniProtKB-EC"/>
</dbReference>
<keyword evidence="5" id="KW-1003">Cell membrane</keyword>
<dbReference type="PANTHER" id="PTHR10587:SF98">
    <property type="entry name" value="CHITIN DEACETYLASE"/>
    <property type="match status" value="1"/>
</dbReference>
<evidence type="ECO:0000256" key="5">
    <source>
        <dbReference type="ARBA" id="ARBA00022475"/>
    </source>
</evidence>
<dbReference type="GO" id="GO:0071555">
    <property type="term" value="P:cell wall organization"/>
    <property type="evidence" value="ECO:0007669"/>
    <property type="project" value="UniProtKB-KW"/>
</dbReference>
<evidence type="ECO:0000256" key="22">
    <source>
        <dbReference type="SAM" id="MobiDB-lite"/>
    </source>
</evidence>
<evidence type="ECO:0000256" key="21">
    <source>
        <dbReference type="ARBA" id="ARBA00048494"/>
    </source>
</evidence>
<keyword evidence="18" id="KW-0961">Cell wall biogenesis/degradation</keyword>
<reference evidence="25" key="1">
    <citation type="journal article" date="2014" name="Genome Announc.">
        <title>Draft genome sequence of Rhodosporidium toruloides CECT1137, an oleaginous yeast of biotechnological interest.</title>
        <authorList>
            <person name="Morin N."/>
            <person name="Calcas X."/>
            <person name="Devillers H."/>
            <person name="Durrens P."/>
            <person name="Sherman D.J."/>
            <person name="Nicaud J.-M."/>
            <person name="Neuveglise C."/>
        </authorList>
    </citation>
    <scope>NUCLEOTIDE SEQUENCE</scope>
    <source>
        <strain evidence="25">CECT1137</strain>
    </source>
</reference>
<dbReference type="EC" id="3.5.1.41" evidence="20"/>
<dbReference type="InterPro" id="IPR050248">
    <property type="entry name" value="Polysacc_deacetylase_ArnD"/>
</dbReference>
<evidence type="ECO:0000256" key="2">
    <source>
        <dbReference type="ARBA" id="ARBA00004191"/>
    </source>
</evidence>
<keyword evidence="12" id="KW-0146">Chitin degradation</keyword>
<name>A0A061AUN3_RHOTO</name>
<evidence type="ECO:0000256" key="7">
    <source>
        <dbReference type="ARBA" id="ARBA00022525"/>
    </source>
</evidence>
<dbReference type="OrthoDB" id="407355at2759"/>
<evidence type="ECO:0000256" key="17">
    <source>
        <dbReference type="ARBA" id="ARBA00023288"/>
    </source>
</evidence>
<dbReference type="Gene3D" id="3.20.20.370">
    <property type="entry name" value="Glycoside hydrolase/deacetylase"/>
    <property type="match status" value="1"/>
</dbReference>
<evidence type="ECO:0000256" key="8">
    <source>
        <dbReference type="ARBA" id="ARBA00022622"/>
    </source>
</evidence>
<dbReference type="GO" id="GO:0000272">
    <property type="term" value="P:polysaccharide catabolic process"/>
    <property type="evidence" value="ECO:0007669"/>
    <property type="project" value="UniProtKB-KW"/>
</dbReference>
<evidence type="ECO:0000256" key="3">
    <source>
        <dbReference type="ARBA" id="ARBA00004609"/>
    </source>
</evidence>
<evidence type="ECO:0000313" key="25">
    <source>
        <dbReference type="EMBL" id="CDR41347.1"/>
    </source>
</evidence>
<keyword evidence="17" id="KW-0449">Lipoprotein</keyword>
<feature type="region of interest" description="Disordered" evidence="22">
    <location>
        <begin position="27"/>
        <end position="46"/>
    </location>
</feature>
<dbReference type="InterPro" id="IPR002509">
    <property type="entry name" value="NODB_dom"/>
</dbReference>
<evidence type="ECO:0000256" key="4">
    <source>
        <dbReference type="ARBA" id="ARBA00010973"/>
    </source>
</evidence>
<evidence type="ECO:0000259" key="24">
    <source>
        <dbReference type="PROSITE" id="PS51677"/>
    </source>
</evidence>
<dbReference type="SUPFAM" id="SSF88713">
    <property type="entry name" value="Glycoside hydrolase/deacetylase"/>
    <property type="match status" value="1"/>
</dbReference>
<feature type="compositionally biased region" description="Low complexity" evidence="22">
    <location>
        <begin position="27"/>
        <end position="44"/>
    </location>
</feature>
<dbReference type="FunFam" id="3.20.20.370:FF:000004">
    <property type="entry name" value="Related to Chitin deacetylase"/>
    <property type="match status" value="1"/>
</dbReference>
<evidence type="ECO:0000256" key="20">
    <source>
        <dbReference type="ARBA" id="ARBA00024056"/>
    </source>
</evidence>
<dbReference type="InterPro" id="IPR011330">
    <property type="entry name" value="Glyco_hydro/deAcase_b/a-brl"/>
</dbReference>
<evidence type="ECO:0000256" key="10">
    <source>
        <dbReference type="ARBA" id="ARBA00022729"/>
    </source>
</evidence>
<evidence type="ECO:0000256" key="16">
    <source>
        <dbReference type="ARBA" id="ARBA00023285"/>
    </source>
</evidence>
<keyword evidence="14" id="KW-0325">Glycoprotein</keyword>
<dbReference type="AlphaFoldDB" id="A0A061AUN3"/>
<dbReference type="GO" id="GO:0046872">
    <property type="term" value="F:metal ion binding"/>
    <property type="evidence" value="ECO:0007669"/>
    <property type="project" value="UniProtKB-KW"/>
</dbReference>
<keyword evidence="9" id="KW-0479">Metal-binding</keyword>
<keyword evidence="16" id="KW-0170">Cobalt</keyword>
<evidence type="ECO:0000256" key="11">
    <source>
        <dbReference type="ARBA" id="ARBA00022801"/>
    </source>
</evidence>
<evidence type="ECO:0000256" key="14">
    <source>
        <dbReference type="ARBA" id="ARBA00023180"/>
    </source>
</evidence>
<evidence type="ECO:0000256" key="12">
    <source>
        <dbReference type="ARBA" id="ARBA00023024"/>
    </source>
</evidence>
<organism evidence="25">
    <name type="scientific">Rhodotorula toruloides</name>
    <name type="common">Yeast</name>
    <name type="synonym">Rhodosporidium toruloides</name>
    <dbReference type="NCBI Taxonomy" id="5286"/>
    <lineage>
        <taxon>Eukaryota</taxon>
        <taxon>Fungi</taxon>
        <taxon>Dikarya</taxon>
        <taxon>Basidiomycota</taxon>
        <taxon>Pucciniomycotina</taxon>
        <taxon>Microbotryomycetes</taxon>
        <taxon>Sporidiobolales</taxon>
        <taxon>Sporidiobolaceae</taxon>
        <taxon>Rhodotorula</taxon>
    </lineage>
</organism>
<comment type="similarity">
    <text evidence="4">Belongs to the polysaccharide deacetylase family.</text>
</comment>
<proteinExistence type="inferred from homology"/>
<keyword evidence="13" id="KW-0472">Membrane</keyword>
<keyword evidence="11" id="KW-0378">Hydrolase</keyword>
<keyword evidence="6" id="KW-0134">Cell wall</keyword>
<feature type="chain" id="PRO_5012813710" description="chitin deacetylase" evidence="23">
    <location>
        <begin position="16"/>
        <end position="464"/>
    </location>
</feature>
<dbReference type="Pfam" id="PF01522">
    <property type="entry name" value="Polysacc_deac_1"/>
    <property type="match status" value="1"/>
</dbReference>
<feature type="domain" description="NodB homology" evidence="24">
    <location>
        <begin position="159"/>
        <end position="352"/>
    </location>
</feature>
<dbReference type="PROSITE" id="PS51677">
    <property type="entry name" value="NODB"/>
    <property type="match status" value="1"/>
</dbReference>
<dbReference type="GO" id="GO:0098552">
    <property type="term" value="C:side of membrane"/>
    <property type="evidence" value="ECO:0007669"/>
    <property type="project" value="UniProtKB-KW"/>
</dbReference>